<accession>A0AAV5M6J2</accession>
<comment type="caution">
    <text evidence="1">The sequence shown here is derived from an EMBL/GenBank/DDBJ whole genome shotgun (WGS) entry which is preliminary data.</text>
</comment>
<protein>
    <submittedName>
        <fullName evidence="1">Uncharacterized protein</fullName>
    </submittedName>
</protein>
<evidence type="ECO:0000313" key="1">
    <source>
        <dbReference type="EMBL" id="GKV45150.1"/>
    </source>
</evidence>
<proteinExistence type="predicted"/>
<dbReference type="AlphaFoldDB" id="A0AAV5M6J2"/>
<dbReference type="EMBL" id="BPVZ01000190">
    <property type="protein sequence ID" value="GKV45150.1"/>
    <property type="molecule type" value="Genomic_DNA"/>
</dbReference>
<gene>
    <name evidence="1" type="ORF">SLEP1_g52260</name>
</gene>
<dbReference type="Proteomes" id="UP001054252">
    <property type="component" value="Unassembled WGS sequence"/>
</dbReference>
<reference evidence="1 2" key="1">
    <citation type="journal article" date="2021" name="Commun. Biol.">
        <title>The genome of Shorea leprosula (Dipterocarpaceae) highlights the ecological relevance of drought in aseasonal tropical rainforests.</title>
        <authorList>
            <person name="Ng K.K.S."/>
            <person name="Kobayashi M.J."/>
            <person name="Fawcett J.A."/>
            <person name="Hatakeyama M."/>
            <person name="Paape T."/>
            <person name="Ng C.H."/>
            <person name="Ang C.C."/>
            <person name="Tnah L.H."/>
            <person name="Lee C.T."/>
            <person name="Nishiyama T."/>
            <person name="Sese J."/>
            <person name="O'Brien M.J."/>
            <person name="Copetti D."/>
            <person name="Mohd Noor M.I."/>
            <person name="Ong R.C."/>
            <person name="Putra M."/>
            <person name="Sireger I.Z."/>
            <person name="Indrioko S."/>
            <person name="Kosugi Y."/>
            <person name="Izuno A."/>
            <person name="Isagi Y."/>
            <person name="Lee S.L."/>
            <person name="Shimizu K.K."/>
        </authorList>
    </citation>
    <scope>NUCLEOTIDE SEQUENCE [LARGE SCALE GENOMIC DNA]</scope>
    <source>
        <strain evidence="1">214</strain>
    </source>
</reference>
<organism evidence="1 2">
    <name type="scientific">Rubroshorea leprosula</name>
    <dbReference type="NCBI Taxonomy" id="152421"/>
    <lineage>
        <taxon>Eukaryota</taxon>
        <taxon>Viridiplantae</taxon>
        <taxon>Streptophyta</taxon>
        <taxon>Embryophyta</taxon>
        <taxon>Tracheophyta</taxon>
        <taxon>Spermatophyta</taxon>
        <taxon>Magnoliopsida</taxon>
        <taxon>eudicotyledons</taxon>
        <taxon>Gunneridae</taxon>
        <taxon>Pentapetalae</taxon>
        <taxon>rosids</taxon>
        <taxon>malvids</taxon>
        <taxon>Malvales</taxon>
        <taxon>Dipterocarpaceae</taxon>
        <taxon>Rubroshorea</taxon>
    </lineage>
</organism>
<keyword evidence="2" id="KW-1185">Reference proteome</keyword>
<name>A0AAV5M6J2_9ROSI</name>
<sequence>MFYILVASCWLENDGLLLDLNFSIFEWFNSTSELNNYSNIDRRSHI</sequence>
<evidence type="ECO:0000313" key="2">
    <source>
        <dbReference type="Proteomes" id="UP001054252"/>
    </source>
</evidence>